<proteinExistence type="predicted"/>
<evidence type="ECO:0000313" key="3">
    <source>
        <dbReference type="Proteomes" id="UP001151760"/>
    </source>
</evidence>
<gene>
    <name evidence="2" type="ORF">Tco_0726189</name>
</gene>
<dbReference type="Proteomes" id="UP001151760">
    <property type="component" value="Unassembled WGS sequence"/>
</dbReference>
<evidence type="ECO:0000256" key="1">
    <source>
        <dbReference type="SAM" id="MobiDB-lite"/>
    </source>
</evidence>
<keyword evidence="3" id="KW-1185">Reference proteome</keyword>
<reference evidence="2" key="2">
    <citation type="submission" date="2022-01" db="EMBL/GenBank/DDBJ databases">
        <authorList>
            <person name="Yamashiro T."/>
            <person name="Shiraishi A."/>
            <person name="Satake H."/>
            <person name="Nakayama K."/>
        </authorList>
    </citation>
    <scope>NUCLEOTIDE SEQUENCE</scope>
</reference>
<evidence type="ECO:0008006" key="4">
    <source>
        <dbReference type="Google" id="ProtNLM"/>
    </source>
</evidence>
<dbReference type="EMBL" id="BQNB010010366">
    <property type="protein sequence ID" value="GJS76308.1"/>
    <property type="molecule type" value="Genomic_DNA"/>
</dbReference>
<evidence type="ECO:0000313" key="2">
    <source>
        <dbReference type="EMBL" id="GJS76308.1"/>
    </source>
</evidence>
<protein>
    <recommendedName>
        <fullName evidence="4">Retrotransposon gag domain-containing protein</fullName>
    </recommendedName>
</protein>
<reference evidence="2" key="1">
    <citation type="journal article" date="2022" name="Int. J. Mol. Sci.">
        <title>Draft Genome of Tanacetum Coccineum: Genomic Comparison of Closely Related Tanacetum-Family Plants.</title>
        <authorList>
            <person name="Yamashiro T."/>
            <person name="Shiraishi A."/>
            <person name="Nakayama K."/>
            <person name="Satake H."/>
        </authorList>
    </citation>
    <scope>NUCLEOTIDE SEQUENCE</scope>
</reference>
<sequence length="353" mass="40032">MTKPILNEARVERNLAEPSIESNVKCELGEELLKELRSNTYSGRVEEDVVGHIAKVLEILDLMKIAGVNPFQHRMKTFPLSLFGDARKWWMNEGDGKNQHLGRIGRDPLEFITWMNSKFKDHKKVDETTKRALLHSWIEVGNNEGIMDEIVSSDDDRDHTNSSMITKPEIKIGDEFLKYCMTTPSMDGKDIYELIERDYSPILIPVHRDVSNPDELCKTEEFTVVRYSMGSCEEFITVGPCCKEIDDMFTLRHDSKENPIWRIPYDAAARRYWSSTTFSLMPAEDEAPTPLLPPSFLSPRIRPLSPRALAAEMRDVASSLHHSLHPSGTPSLLPIPLPAPPATAELSEDSLRG</sequence>
<accession>A0ABQ4YH76</accession>
<name>A0ABQ4YH76_9ASTR</name>
<feature type="region of interest" description="Disordered" evidence="1">
    <location>
        <begin position="320"/>
        <end position="353"/>
    </location>
</feature>
<comment type="caution">
    <text evidence="2">The sequence shown here is derived from an EMBL/GenBank/DDBJ whole genome shotgun (WGS) entry which is preliminary data.</text>
</comment>
<organism evidence="2 3">
    <name type="scientific">Tanacetum coccineum</name>
    <dbReference type="NCBI Taxonomy" id="301880"/>
    <lineage>
        <taxon>Eukaryota</taxon>
        <taxon>Viridiplantae</taxon>
        <taxon>Streptophyta</taxon>
        <taxon>Embryophyta</taxon>
        <taxon>Tracheophyta</taxon>
        <taxon>Spermatophyta</taxon>
        <taxon>Magnoliopsida</taxon>
        <taxon>eudicotyledons</taxon>
        <taxon>Gunneridae</taxon>
        <taxon>Pentapetalae</taxon>
        <taxon>asterids</taxon>
        <taxon>campanulids</taxon>
        <taxon>Asterales</taxon>
        <taxon>Asteraceae</taxon>
        <taxon>Asteroideae</taxon>
        <taxon>Anthemideae</taxon>
        <taxon>Anthemidinae</taxon>
        <taxon>Tanacetum</taxon>
    </lineage>
</organism>